<gene>
    <name evidence="1" type="ORF">EGH21_19635</name>
</gene>
<sequence>MSNEDTQLARTSSLDSFEDVLVRLGGSSEALIIDSAADRAARIVDMDIRQSASSAFDRWLAKYGAEWREFHGRRRYRRFLLRIGCRDAGPERAHQRSGCGYSRYTAHSSRAD</sequence>
<name>A0AAW4PY83_9EURY</name>
<evidence type="ECO:0000313" key="1">
    <source>
        <dbReference type="EMBL" id="MBX0325242.1"/>
    </source>
</evidence>
<organism evidence="1 2">
    <name type="scientific">Haloarcula rubra</name>
    <dbReference type="NCBI Taxonomy" id="2487747"/>
    <lineage>
        <taxon>Archaea</taxon>
        <taxon>Methanobacteriati</taxon>
        <taxon>Methanobacteriota</taxon>
        <taxon>Stenosarchaea group</taxon>
        <taxon>Halobacteria</taxon>
        <taxon>Halobacteriales</taxon>
        <taxon>Haloarculaceae</taxon>
        <taxon>Haloarcula</taxon>
    </lineage>
</organism>
<reference evidence="1 2" key="1">
    <citation type="submission" date="2021-06" db="EMBL/GenBank/DDBJ databases">
        <title>Halomicroarcula sp. a new haloarchaeum isolated from saline soil.</title>
        <authorList>
            <person name="Duran-Viseras A."/>
            <person name="Sanchez-Porro C."/>
            <person name="Ventosa A."/>
        </authorList>
    </citation>
    <scope>NUCLEOTIDE SEQUENCE [LARGE SCALE GENOMIC DNA]</scope>
    <source>
        <strain evidence="1 2">F13</strain>
    </source>
</reference>
<protein>
    <submittedName>
        <fullName evidence="1">Uncharacterized protein</fullName>
    </submittedName>
</protein>
<dbReference type="AlphaFoldDB" id="A0AAW4PY83"/>
<dbReference type="RefSeq" id="WP_220620106.1">
    <property type="nucleotide sequence ID" value="NZ_RKLR01000011.1"/>
</dbReference>
<comment type="caution">
    <text evidence="1">The sequence shown here is derived from an EMBL/GenBank/DDBJ whole genome shotgun (WGS) entry which is preliminary data.</text>
</comment>
<proteinExistence type="predicted"/>
<accession>A0AAW4PY83</accession>
<evidence type="ECO:0000313" key="2">
    <source>
        <dbReference type="Proteomes" id="UP001430377"/>
    </source>
</evidence>
<dbReference type="Proteomes" id="UP001430377">
    <property type="component" value="Unassembled WGS sequence"/>
</dbReference>
<dbReference type="EMBL" id="RKLR01000011">
    <property type="protein sequence ID" value="MBX0325242.1"/>
    <property type="molecule type" value="Genomic_DNA"/>
</dbReference>
<keyword evidence="2" id="KW-1185">Reference proteome</keyword>